<dbReference type="InterPro" id="IPR003593">
    <property type="entry name" value="AAA+_ATPase"/>
</dbReference>
<dbReference type="Pfam" id="PF00005">
    <property type="entry name" value="ABC_tran"/>
    <property type="match status" value="1"/>
</dbReference>
<evidence type="ECO:0000256" key="1">
    <source>
        <dbReference type="ARBA" id="ARBA00005417"/>
    </source>
</evidence>
<keyword evidence="4 6" id="KW-0067">ATP-binding</keyword>
<keyword evidence="3" id="KW-0547">Nucleotide-binding</keyword>
<dbReference type="PROSITE" id="PS50893">
    <property type="entry name" value="ABC_TRANSPORTER_2"/>
    <property type="match status" value="1"/>
</dbReference>
<gene>
    <name evidence="6" type="ORF">NNA32_08625</name>
</gene>
<evidence type="ECO:0000259" key="5">
    <source>
        <dbReference type="PROSITE" id="PS50893"/>
    </source>
</evidence>
<dbReference type="Proteomes" id="UP001152867">
    <property type="component" value="Unassembled WGS sequence"/>
</dbReference>
<evidence type="ECO:0000256" key="3">
    <source>
        <dbReference type="ARBA" id="ARBA00022741"/>
    </source>
</evidence>
<dbReference type="InterPro" id="IPR017871">
    <property type="entry name" value="ABC_transporter-like_CS"/>
</dbReference>
<dbReference type="GO" id="GO:0005524">
    <property type="term" value="F:ATP binding"/>
    <property type="evidence" value="ECO:0007669"/>
    <property type="project" value="UniProtKB-KW"/>
</dbReference>
<reference evidence="6" key="1">
    <citation type="submission" date="2022-06" db="EMBL/GenBank/DDBJ databases">
        <title>Antifungal cultures and metabolites of lactic acid bacteria for use in dairy fermentations.</title>
        <authorList>
            <person name="Zhao Z."/>
            <person name="Gaenzle M."/>
        </authorList>
    </citation>
    <scope>NUCLEOTIDE SEQUENCE</scope>
    <source>
        <strain evidence="6">FUA3126</strain>
    </source>
</reference>
<organism evidence="6 7">
    <name type="scientific">Furfurilactobacillus milii</name>
    <dbReference type="NCBI Taxonomy" id="2888272"/>
    <lineage>
        <taxon>Bacteria</taxon>
        <taxon>Bacillati</taxon>
        <taxon>Bacillota</taxon>
        <taxon>Bacilli</taxon>
        <taxon>Lactobacillales</taxon>
        <taxon>Lactobacillaceae</taxon>
        <taxon>Furfurilactobacillus</taxon>
    </lineage>
</organism>
<dbReference type="Gene3D" id="3.40.50.300">
    <property type="entry name" value="P-loop containing nucleotide triphosphate hydrolases"/>
    <property type="match status" value="1"/>
</dbReference>
<evidence type="ECO:0000313" key="6">
    <source>
        <dbReference type="EMBL" id="MDF9914309.1"/>
    </source>
</evidence>
<feature type="domain" description="ABC transporter" evidence="5">
    <location>
        <begin position="6"/>
        <end position="230"/>
    </location>
</feature>
<proteinExistence type="inferred from homology"/>
<evidence type="ECO:0000256" key="4">
    <source>
        <dbReference type="ARBA" id="ARBA00022840"/>
    </source>
</evidence>
<dbReference type="SMART" id="SM00382">
    <property type="entry name" value="AAA"/>
    <property type="match status" value="1"/>
</dbReference>
<accession>A0ABT6DB00</accession>
<comment type="caution">
    <text evidence="6">The sequence shown here is derived from an EMBL/GenBank/DDBJ whole genome shotgun (WGS) entry which is preliminary data.</text>
</comment>
<dbReference type="PANTHER" id="PTHR43335:SF4">
    <property type="entry name" value="ABC TRANSPORTER, ATP-BINDING PROTEIN"/>
    <property type="match status" value="1"/>
</dbReference>
<dbReference type="PANTHER" id="PTHR43335">
    <property type="entry name" value="ABC TRANSPORTER, ATP-BINDING PROTEIN"/>
    <property type="match status" value="1"/>
</dbReference>
<dbReference type="PROSITE" id="PS00211">
    <property type="entry name" value="ABC_TRANSPORTER_1"/>
    <property type="match status" value="1"/>
</dbReference>
<name>A0ABT6DB00_9LACO</name>
<dbReference type="InterPro" id="IPR003439">
    <property type="entry name" value="ABC_transporter-like_ATP-bd"/>
</dbReference>
<comment type="similarity">
    <text evidence="1">Belongs to the ABC transporter superfamily.</text>
</comment>
<sequence>MKDEILVVKNVNNFFGRKQVLKNVSFSLSSGRITGLVGANGAGKTTIMKTILSLTPYAGQIMFEGQPSTFNDHPLLNDIGALIEYPSIYPFMTGMEHLRLFARGKVQSTGIQSLIHMLNMEGYINSAARGYSLGMRQKLGVAMAFVNNPKLVILDEPMNGLDPQSNKELRDLIIDQRNRGVSFLISSHILSELQKLAEDLIIVDQGKVVRQTTMKNLLEANNHFIVLNTSDDKKAQEILIAAGYYLVSGEKVRIKTDANFDIAEILTNLISENIAVHDVKHEDEDLEGSVLELLNTAN</sequence>
<evidence type="ECO:0000256" key="2">
    <source>
        <dbReference type="ARBA" id="ARBA00022448"/>
    </source>
</evidence>
<evidence type="ECO:0000313" key="7">
    <source>
        <dbReference type="Proteomes" id="UP001152867"/>
    </source>
</evidence>
<dbReference type="EMBL" id="JANDJP010000010">
    <property type="protein sequence ID" value="MDF9914309.1"/>
    <property type="molecule type" value="Genomic_DNA"/>
</dbReference>
<dbReference type="SUPFAM" id="SSF52540">
    <property type="entry name" value="P-loop containing nucleoside triphosphate hydrolases"/>
    <property type="match status" value="1"/>
</dbReference>
<keyword evidence="2" id="KW-0813">Transport</keyword>
<dbReference type="RefSeq" id="WP_178943224.1">
    <property type="nucleotide sequence ID" value="NZ_JAIWJF010000004.1"/>
</dbReference>
<keyword evidence="7" id="KW-1185">Reference proteome</keyword>
<dbReference type="InterPro" id="IPR027417">
    <property type="entry name" value="P-loop_NTPase"/>
</dbReference>
<protein>
    <submittedName>
        <fullName evidence="6">ATP-binding cassette domain-containing protein</fullName>
    </submittedName>
</protein>